<name>A0A543HWY4_9MICO</name>
<evidence type="ECO:0000256" key="4">
    <source>
        <dbReference type="ARBA" id="ARBA00022989"/>
    </source>
</evidence>
<keyword evidence="5 6" id="KW-0472">Membrane</keyword>
<gene>
    <name evidence="7" type="ORF">FBY41_2918</name>
</gene>
<evidence type="ECO:0000256" key="6">
    <source>
        <dbReference type="SAM" id="Phobius"/>
    </source>
</evidence>
<feature type="transmembrane region" description="Helical" evidence="6">
    <location>
        <begin position="96"/>
        <end position="117"/>
    </location>
</feature>
<keyword evidence="8" id="KW-1185">Reference proteome</keyword>
<evidence type="ECO:0000313" key="8">
    <source>
        <dbReference type="Proteomes" id="UP000316747"/>
    </source>
</evidence>
<dbReference type="GO" id="GO:0005886">
    <property type="term" value="C:plasma membrane"/>
    <property type="evidence" value="ECO:0007669"/>
    <property type="project" value="UniProtKB-SubCell"/>
</dbReference>
<protein>
    <submittedName>
        <fullName evidence="7">Uncharacterized BrkB/YihY/UPF0761 family membrane protein</fullName>
    </submittedName>
</protein>
<accession>A0A543HWY4</accession>
<dbReference type="EMBL" id="VFPM01000002">
    <property type="protein sequence ID" value="TQM62873.1"/>
    <property type="molecule type" value="Genomic_DNA"/>
</dbReference>
<comment type="caution">
    <text evidence="7">The sequence shown here is derived from an EMBL/GenBank/DDBJ whole genome shotgun (WGS) entry which is preliminary data.</text>
</comment>
<keyword evidence="4 6" id="KW-1133">Transmembrane helix</keyword>
<keyword evidence="3 6" id="KW-0812">Transmembrane</keyword>
<dbReference type="Pfam" id="PF03631">
    <property type="entry name" value="Virul_fac_BrkB"/>
    <property type="match status" value="1"/>
</dbReference>
<dbReference type="Proteomes" id="UP000316747">
    <property type="component" value="Unassembled WGS sequence"/>
</dbReference>
<sequence length="290" mass="30276">MRFLEGQKGWLGEGFGLGMRTSIRFTRSRATLLAAGTTYYLFLALFSILTLAYGVTAALGAEQLAAYITEAVSAAFPGLVGQSGLDPELLRGTAQVTSIVSTVGLLYGSTGAVMGASRSLHAVYGAPNNTRNVVRVRFWAFGWFLVLAPIILLSFVSASVTADLFTRLLSALGLDWSGSTVLLSVAALVLAMVLNYVSMHLMLGHLGGIRPPRSPLVVGAAVGAVVIEVLKQAMALLVSFVVDKPQYGALAAPIGILFVLYLQAMALYAVASLTAALAEGPARPPSVGTP</sequence>
<feature type="transmembrane region" description="Helical" evidence="6">
    <location>
        <begin position="181"/>
        <end position="204"/>
    </location>
</feature>
<evidence type="ECO:0000256" key="5">
    <source>
        <dbReference type="ARBA" id="ARBA00023136"/>
    </source>
</evidence>
<comment type="subcellular location">
    <subcellularLocation>
        <location evidence="1">Cell membrane</location>
        <topology evidence="1">Multi-pass membrane protein</topology>
    </subcellularLocation>
</comment>
<dbReference type="AlphaFoldDB" id="A0A543HWY4"/>
<organism evidence="7 8">
    <name type="scientific">Humibacillus xanthopallidus</name>
    <dbReference type="NCBI Taxonomy" id="412689"/>
    <lineage>
        <taxon>Bacteria</taxon>
        <taxon>Bacillati</taxon>
        <taxon>Actinomycetota</taxon>
        <taxon>Actinomycetes</taxon>
        <taxon>Micrococcales</taxon>
        <taxon>Intrasporangiaceae</taxon>
        <taxon>Humibacillus</taxon>
    </lineage>
</organism>
<proteinExistence type="predicted"/>
<feature type="transmembrane region" description="Helical" evidence="6">
    <location>
        <begin position="216"/>
        <end position="242"/>
    </location>
</feature>
<feature type="transmembrane region" description="Helical" evidence="6">
    <location>
        <begin position="30"/>
        <end position="55"/>
    </location>
</feature>
<dbReference type="InterPro" id="IPR017039">
    <property type="entry name" value="Virul_fac_BrkB"/>
</dbReference>
<evidence type="ECO:0000313" key="7">
    <source>
        <dbReference type="EMBL" id="TQM62873.1"/>
    </source>
</evidence>
<evidence type="ECO:0000256" key="1">
    <source>
        <dbReference type="ARBA" id="ARBA00004651"/>
    </source>
</evidence>
<keyword evidence="2" id="KW-1003">Cell membrane</keyword>
<evidence type="ECO:0000256" key="2">
    <source>
        <dbReference type="ARBA" id="ARBA00022475"/>
    </source>
</evidence>
<dbReference type="PANTHER" id="PTHR30213:SF1">
    <property type="entry name" value="INNER MEMBRANE PROTEIN YHJD"/>
    <property type="match status" value="1"/>
</dbReference>
<dbReference type="PANTHER" id="PTHR30213">
    <property type="entry name" value="INNER MEMBRANE PROTEIN YHJD"/>
    <property type="match status" value="1"/>
</dbReference>
<reference evidence="7 8" key="1">
    <citation type="submission" date="2019-06" db="EMBL/GenBank/DDBJ databases">
        <title>Genome sequencing of plant associated microbes to promote plant fitness in Sorghum bicolor and Oryza sativa.</title>
        <authorList>
            <person name="Coleman-Derr D."/>
        </authorList>
    </citation>
    <scope>NUCLEOTIDE SEQUENCE [LARGE SCALE GENOMIC DNA]</scope>
    <source>
        <strain evidence="7 8">KV-663</strain>
    </source>
</reference>
<evidence type="ECO:0000256" key="3">
    <source>
        <dbReference type="ARBA" id="ARBA00022692"/>
    </source>
</evidence>
<feature type="transmembrane region" description="Helical" evidence="6">
    <location>
        <begin position="254"/>
        <end position="278"/>
    </location>
</feature>
<feature type="transmembrane region" description="Helical" evidence="6">
    <location>
        <begin position="138"/>
        <end position="161"/>
    </location>
</feature>